<dbReference type="InterPro" id="IPR031774">
    <property type="entry name" value="SF3A3_dom"/>
</dbReference>
<dbReference type="Pfam" id="PF11931">
    <property type="entry name" value="SF3a60_Prp9_C"/>
    <property type="match status" value="1"/>
</dbReference>
<feature type="domain" description="Matrin-type" evidence="8">
    <location>
        <begin position="464"/>
        <end position="495"/>
    </location>
</feature>
<dbReference type="GO" id="GO:0003723">
    <property type="term" value="F:RNA binding"/>
    <property type="evidence" value="ECO:0007669"/>
    <property type="project" value="InterPro"/>
</dbReference>
<dbReference type="SUPFAM" id="SSF57667">
    <property type="entry name" value="beta-beta-alpha zinc fingers"/>
    <property type="match status" value="1"/>
</dbReference>
<dbReference type="PROSITE" id="PS50171">
    <property type="entry name" value="ZF_MATRIN"/>
    <property type="match status" value="1"/>
</dbReference>
<dbReference type="GO" id="GO:0008270">
    <property type="term" value="F:zinc ion binding"/>
    <property type="evidence" value="ECO:0007669"/>
    <property type="project" value="UniProtKB-KW"/>
</dbReference>
<dbReference type="GO" id="GO:0005681">
    <property type="term" value="C:spliceosomal complex"/>
    <property type="evidence" value="ECO:0007669"/>
    <property type="project" value="InterPro"/>
</dbReference>
<organism evidence="9 10">
    <name type="scientific">Ophiostoma piceae (strain UAMH 11346)</name>
    <name type="common">Sap stain fungus</name>
    <dbReference type="NCBI Taxonomy" id="1262450"/>
    <lineage>
        <taxon>Eukaryota</taxon>
        <taxon>Fungi</taxon>
        <taxon>Dikarya</taxon>
        <taxon>Ascomycota</taxon>
        <taxon>Pezizomycotina</taxon>
        <taxon>Sordariomycetes</taxon>
        <taxon>Sordariomycetidae</taxon>
        <taxon>Ophiostomatales</taxon>
        <taxon>Ophiostomataceae</taxon>
        <taxon>Ophiostoma</taxon>
    </lineage>
</organism>
<evidence type="ECO:0000256" key="2">
    <source>
        <dbReference type="ARBA" id="ARBA00008776"/>
    </source>
</evidence>
<dbReference type="PROSITE" id="PS00028">
    <property type="entry name" value="ZINC_FINGER_C2H2_1"/>
    <property type="match status" value="1"/>
</dbReference>
<evidence type="ECO:0000313" key="10">
    <source>
        <dbReference type="Proteomes" id="UP000016923"/>
    </source>
</evidence>
<dbReference type="EMBL" id="KE148148">
    <property type="protein sequence ID" value="EPE08493.1"/>
    <property type="molecule type" value="Genomic_DNA"/>
</dbReference>
<dbReference type="AlphaFoldDB" id="S3CPK3"/>
<dbReference type="InterPro" id="IPR051421">
    <property type="entry name" value="RNA_Proc_DNA_Dmg_Regulator"/>
</dbReference>
<dbReference type="InterPro" id="IPR022755">
    <property type="entry name" value="Znf_C2H2_jaz"/>
</dbReference>
<name>S3CPK3_OPHP1</name>
<dbReference type="InterPro" id="IPR036236">
    <property type="entry name" value="Znf_C2H2_sf"/>
</dbReference>
<evidence type="ECO:0000256" key="6">
    <source>
        <dbReference type="ARBA" id="ARBA00023242"/>
    </source>
</evidence>
<dbReference type="GO" id="GO:0000398">
    <property type="term" value="P:mRNA splicing, via spliceosome"/>
    <property type="evidence" value="ECO:0007669"/>
    <property type="project" value="InterPro"/>
</dbReference>
<dbReference type="PANTHER" id="PTHR12786:SF2">
    <property type="entry name" value="SPLICING FACTOR 3A SUBUNIT 3"/>
    <property type="match status" value="1"/>
</dbReference>
<keyword evidence="6" id="KW-0539">Nucleus</keyword>
<dbReference type="STRING" id="1262450.S3CPK3"/>
<feature type="region of interest" description="Disordered" evidence="7">
    <location>
        <begin position="262"/>
        <end position="290"/>
    </location>
</feature>
<keyword evidence="4" id="KW-0863">Zinc-finger</keyword>
<evidence type="ECO:0000256" key="5">
    <source>
        <dbReference type="ARBA" id="ARBA00022833"/>
    </source>
</evidence>
<sequence>MILEEIRYILEDLERLEQAVVDRLADEPTQVRDRLNQEHEVAQLLDHMQTQSGEALRLYRDARDLRANEVRLVASADDAQYLQNAGSHAQETDPALQLFYRKCDDTLSYHQRYPNDQIDLPEQRYRKKRKAVTSDEFSNGYGSSQQPTLVDTMFSGEEGFGRFFDLNANYEAYVNLPTVKRPTYLQYLEVFDDFSATGSGAGLKKSDKMTDAYFQYVGGLESYLESFMRKTRPLENLDRVFAGFDDDFDKHWESDELPNWKKAGEAHSNGVNGETGAGAGAGAGAGSTPELSTPDAVWCADCEKEFKNQNVYKGHLSGRKHVRAAELRAASTSTGGAGDSSSAARLKERAIAAREYRVQRLVAAMSTEKDDTRVNVERRQGMTERERQQELENLYSTQEEERVIKRRRIGGEGAAAQEDEHDDDDGDDDDDDEKVYNPLKLPLAWDGKPIPFWLYRLHGLGVEFNCEICGQYTYMGRRAFEKHFNESRHIHGLRCLGINNPSLFRDITQIEEALRLWEKLQKEKKKSRLDESSVVQMEDAEGHVMPEKVYYDLQKQGLV</sequence>
<dbReference type="OrthoDB" id="2160351at2759"/>
<feature type="compositionally biased region" description="Gly residues" evidence="7">
    <location>
        <begin position="273"/>
        <end position="285"/>
    </location>
</feature>
<feature type="compositionally biased region" description="Acidic residues" evidence="7">
    <location>
        <begin position="417"/>
        <end position="433"/>
    </location>
</feature>
<dbReference type="Pfam" id="PF12171">
    <property type="entry name" value="zf-C2H2_jaz"/>
    <property type="match status" value="1"/>
</dbReference>
<dbReference type="Pfam" id="PF16837">
    <property type="entry name" value="SF3A3"/>
    <property type="match status" value="1"/>
</dbReference>
<evidence type="ECO:0000256" key="7">
    <source>
        <dbReference type="SAM" id="MobiDB-lite"/>
    </source>
</evidence>
<keyword evidence="5" id="KW-0862">Zinc</keyword>
<dbReference type="HOGENOM" id="CLU_027160_1_0_1"/>
<dbReference type="OMA" id="GPKAFQK"/>
<proteinExistence type="inferred from homology"/>
<dbReference type="PANTHER" id="PTHR12786">
    <property type="entry name" value="SPLICING FACTOR SF3A-RELATED"/>
    <property type="match status" value="1"/>
</dbReference>
<dbReference type="InterPro" id="IPR000690">
    <property type="entry name" value="Matrin/U1-C_Znf_C2H2"/>
</dbReference>
<evidence type="ECO:0000256" key="1">
    <source>
        <dbReference type="ARBA" id="ARBA00004123"/>
    </source>
</evidence>
<protein>
    <submittedName>
        <fullName evidence="9">Splicing factor 3a subunit 3</fullName>
    </submittedName>
</protein>
<evidence type="ECO:0000259" key="8">
    <source>
        <dbReference type="PROSITE" id="PS50171"/>
    </source>
</evidence>
<dbReference type="Proteomes" id="UP000016923">
    <property type="component" value="Unassembled WGS sequence"/>
</dbReference>
<keyword evidence="10" id="KW-1185">Reference proteome</keyword>
<evidence type="ECO:0000256" key="4">
    <source>
        <dbReference type="ARBA" id="ARBA00022771"/>
    </source>
</evidence>
<feature type="compositionally biased region" description="Basic and acidic residues" evidence="7">
    <location>
        <begin position="369"/>
        <end position="390"/>
    </location>
</feature>
<dbReference type="eggNOG" id="KOG2636">
    <property type="taxonomic scope" value="Eukaryota"/>
</dbReference>
<dbReference type="InterPro" id="IPR024598">
    <property type="entry name" value="SF3a60/Prp9_C"/>
</dbReference>
<comment type="subcellular location">
    <subcellularLocation>
        <location evidence="1">Nucleus</location>
    </subcellularLocation>
</comment>
<gene>
    <name evidence="9" type="ORF">F503_04080</name>
</gene>
<feature type="region of interest" description="Disordered" evidence="7">
    <location>
        <begin position="369"/>
        <end position="433"/>
    </location>
</feature>
<keyword evidence="3" id="KW-0479">Metal-binding</keyword>
<accession>S3CPK3</accession>
<comment type="similarity">
    <text evidence="2">Belongs to the SF3A3 family.</text>
</comment>
<evidence type="ECO:0000256" key="3">
    <source>
        <dbReference type="ARBA" id="ARBA00022723"/>
    </source>
</evidence>
<reference evidence="9 10" key="1">
    <citation type="journal article" date="2013" name="BMC Genomics">
        <title>The genome and transcriptome of the pine saprophyte Ophiostoma piceae, and a comparison with the bark beetle-associated pine pathogen Grosmannia clavigera.</title>
        <authorList>
            <person name="Haridas S."/>
            <person name="Wang Y."/>
            <person name="Lim L."/>
            <person name="Massoumi Alamouti S."/>
            <person name="Jackman S."/>
            <person name="Docking R."/>
            <person name="Robertson G."/>
            <person name="Birol I."/>
            <person name="Bohlmann J."/>
            <person name="Breuil C."/>
        </authorList>
    </citation>
    <scope>NUCLEOTIDE SEQUENCE [LARGE SCALE GENOMIC DNA]</scope>
    <source>
        <strain evidence="9 10">UAMH 11346</strain>
    </source>
</reference>
<dbReference type="InterPro" id="IPR013087">
    <property type="entry name" value="Znf_C2H2_type"/>
</dbReference>
<dbReference type="VEuPathDB" id="FungiDB:F503_04080"/>
<dbReference type="GO" id="GO:0005686">
    <property type="term" value="C:U2 snRNP"/>
    <property type="evidence" value="ECO:0007669"/>
    <property type="project" value="EnsemblFungi"/>
</dbReference>
<evidence type="ECO:0000313" key="9">
    <source>
        <dbReference type="EMBL" id="EPE08493.1"/>
    </source>
</evidence>